<dbReference type="PANTHER" id="PTHR31609:SF1">
    <property type="entry name" value="CARBOHYDRATE DEACETYLASE"/>
    <property type="match status" value="1"/>
</dbReference>
<evidence type="ECO:0000256" key="1">
    <source>
        <dbReference type="ARBA" id="ARBA00001946"/>
    </source>
</evidence>
<keyword evidence="3 6" id="KW-0378">Hydrolase</keyword>
<comment type="subunit">
    <text evidence="6">Homodimer.</text>
</comment>
<dbReference type="AlphaFoldDB" id="A0A2N5M2A3"/>
<evidence type="ECO:0000256" key="5">
    <source>
        <dbReference type="ARBA" id="ARBA00023277"/>
    </source>
</evidence>
<comment type="function">
    <text evidence="6">Probably catalyzes the deacetylation of acetylated carbohydrates an important step in the degradation of oligosaccharides.</text>
</comment>
<sequence>MRLIVNADDFGYTRGVTYGILESFRQGIVTSTTMICTTPWMDHAVEIAKAHPNLGVGVHLVLTCGKPLRTDVPSLVREDGTFHRQSDFIHYVKEDEVEREWEAQIQRFISSGLKPTHFDSHHNVHGRELILPIALKLARKYNVPLRKSDAENNPANDKKYGSVRHTNFLYRDFYGDGSTLENLAGLIENAAIKEGSSEINCHPAFIDSELVRASSYTAPRLKEFDILTCDAIKDIVERNNIQLIHYGQL</sequence>
<dbReference type="HAMAP" id="MF_01246">
    <property type="entry name" value="COD"/>
    <property type="match status" value="1"/>
</dbReference>
<dbReference type="GO" id="GO:0000272">
    <property type="term" value="P:polysaccharide catabolic process"/>
    <property type="evidence" value="ECO:0007669"/>
    <property type="project" value="InterPro"/>
</dbReference>
<evidence type="ECO:0000256" key="2">
    <source>
        <dbReference type="ARBA" id="ARBA00022723"/>
    </source>
</evidence>
<dbReference type="SUPFAM" id="SSF88713">
    <property type="entry name" value="Glycoside hydrolase/deacetylase"/>
    <property type="match status" value="1"/>
</dbReference>
<comment type="cofactor">
    <cofactor evidence="1 6">
        <name>Mg(2+)</name>
        <dbReference type="ChEBI" id="CHEBI:18420"/>
    </cofactor>
</comment>
<dbReference type="InterPro" id="IPR011330">
    <property type="entry name" value="Glyco_hydro/deAcase_b/a-brl"/>
</dbReference>
<comment type="similarity">
    <text evidence="6">Belongs to the YdjC deacetylase family.</text>
</comment>
<gene>
    <name evidence="7" type="ORF">CUU66_18385</name>
</gene>
<dbReference type="OrthoDB" id="9774177at2"/>
<dbReference type="Gene3D" id="3.20.20.370">
    <property type="entry name" value="Glycoside hydrolase/deacetylase"/>
    <property type="match status" value="1"/>
</dbReference>
<keyword evidence="2 6" id="KW-0479">Metal-binding</keyword>
<organism evidence="7 8">
    <name type="scientific">Peribacillus deserti</name>
    <dbReference type="NCBI Taxonomy" id="673318"/>
    <lineage>
        <taxon>Bacteria</taxon>
        <taxon>Bacillati</taxon>
        <taxon>Bacillota</taxon>
        <taxon>Bacilli</taxon>
        <taxon>Bacillales</taxon>
        <taxon>Bacillaceae</taxon>
        <taxon>Peribacillus</taxon>
    </lineage>
</organism>
<dbReference type="InterPro" id="IPR006879">
    <property type="entry name" value="YdjC-like"/>
</dbReference>
<evidence type="ECO:0000313" key="7">
    <source>
        <dbReference type="EMBL" id="PLT28472.1"/>
    </source>
</evidence>
<comment type="caution">
    <text evidence="7">The sequence shown here is derived from an EMBL/GenBank/DDBJ whole genome shotgun (WGS) entry which is preliminary data.</text>
</comment>
<dbReference type="PANTHER" id="PTHR31609">
    <property type="entry name" value="YDJC DEACETYLASE FAMILY MEMBER"/>
    <property type="match status" value="1"/>
</dbReference>
<dbReference type="GO" id="GO:0016811">
    <property type="term" value="F:hydrolase activity, acting on carbon-nitrogen (but not peptide) bonds, in linear amides"/>
    <property type="evidence" value="ECO:0007669"/>
    <property type="project" value="UniProtKB-UniRule"/>
</dbReference>
<keyword evidence="8" id="KW-1185">Reference proteome</keyword>
<protein>
    <recommendedName>
        <fullName evidence="6">Carbohydrate deacetylase</fullName>
        <ecNumber evidence="6">3.5.1.-</ecNumber>
    </recommendedName>
</protein>
<feature type="binding site" evidence="6">
    <location>
        <position position="121"/>
    </location>
    <ligand>
        <name>Mg(2+)</name>
        <dbReference type="ChEBI" id="CHEBI:18420"/>
    </ligand>
</feature>
<keyword evidence="5 6" id="KW-0119">Carbohydrate metabolism</keyword>
<evidence type="ECO:0000313" key="8">
    <source>
        <dbReference type="Proteomes" id="UP000234748"/>
    </source>
</evidence>
<dbReference type="RefSeq" id="WP_101644862.1">
    <property type="nucleotide sequence ID" value="NZ_PGUY01000060.1"/>
</dbReference>
<reference evidence="7 8" key="1">
    <citation type="submission" date="2017-11" db="EMBL/GenBank/DDBJ databases">
        <title>Comparitive Functional Genomics of Dry Heat Resistant strains isolated from the Viking Spacecraft.</title>
        <authorList>
            <person name="Seuylemezian A."/>
            <person name="Cooper K."/>
            <person name="Vaishampayan P."/>
        </authorList>
    </citation>
    <scope>NUCLEOTIDE SEQUENCE [LARGE SCALE GENOMIC DNA]</scope>
    <source>
        <strain evidence="7 8">V1-29</strain>
    </source>
</reference>
<dbReference type="GO" id="GO:0046872">
    <property type="term" value="F:metal ion binding"/>
    <property type="evidence" value="ECO:0007669"/>
    <property type="project" value="UniProtKB-KW"/>
</dbReference>
<dbReference type="Pfam" id="PF04794">
    <property type="entry name" value="YdjC"/>
    <property type="match status" value="1"/>
</dbReference>
<evidence type="ECO:0000256" key="3">
    <source>
        <dbReference type="ARBA" id="ARBA00022801"/>
    </source>
</evidence>
<proteinExistence type="inferred from homology"/>
<name>A0A2N5M2A3_9BACI</name>
<accession>A0A2N5M2A3</accession>
<keyword evidence="4 6" id="KW-0460">Magnesium</keyword>
<dbReference type="GO" id="GO:0019213">
    <property type="term" value="F:deacetylase activity"/>
    <property type="evidence" value="ECO:0007669"/>
    <property type="project" value="TreeGrafter"/>
</dbReference>
<dbReference type="Proteomes" id="UP000234748">
    <property type="component" value="Unassembled WGS sequence"/>
</dbReference>
<dbReference type="NCBIfam" id="NF002559">
    <property type="entry name" value="PRK02134.1"/>
    <property type="match status" value="1"/>
</dbReference>
<dbReference type="CDD" id="cd10803">
    <property type="entry name" value="YdjC_EF3048_like"/>
    <property type="match status" value="1"/>
</dbReference>
<feature type="binding site" evidence="6">
    <location>
        <position position="59"/>
    </location>
    <ligand>
        <name>Mg(2+)</name>
        <dbReference type="ChEBI" id="CHEBI:18420"/>
    </ligand>
</feature>
<dbReference type="InterPro" id="IPR022948">
    <property type="entry name" value="COD_ChbG_bac"/>
</dbReference>
<dbReference type="EC" id="3.5.1.-" evidence="6"/>
<evidence type="ECO:0000256" key="4">
    <source>
        <dbReference type="ARBA" id="ARBA00022842"/>
    </source>
</evidence>
<dbReference type="EMBL" id="PGUY01000060">
    <property type="protein sequence ID" value="PLT28472.1"/>
    <property type="molecule type" value="Genomic_DNA"/>
</dbReference>
<evidence type="ECO:0000256" key="6">
    <source>
        <dbReference type="HAMAP-Rule" id="MF_01246"/>
    </source>
</evidence>